<proteinExistence type="predicted"/>
<dbReference type="PROSITE" id="PS51085">
    <property type="entry name" value="2FE2S_FER_2"/>
    <property type="match status" value="1"/>
</dbReference>
<sequence length="118" mass="12713">MPKVTVENYGTFEIEQGKRLVLGLEEAGVDVLHRCGGKARCTTCMVEILEGTPTPMTVAEKTVLEAKGLYGQGRLSCQITCESDLGLRTIKTTKTTGLEPGTKPAEVIEPQPEYLAEG</sequence>
<dbReference type="Proteomes" id="UP000321306">
    <property type="component" value="Unassembled WGS sequence"/>
</dbReference>
<dbReference type="InterPro" id="IPR012675">
    <property type="entry name" value="Beta-grasp_dom_sf"/>
</dbReference>
<feature type="region of interest" description="Disordered" evidence="1">
    <location>
        <begin position="95"/>
        <end position="118"/>
    </location>
</feature>
<dbReference type="CDD" id="cd00207">
    <property type="entry name" value="fer2"/>
    <property type="match status" value="1"/>
</dbReference>
<dbReference type="GO" id="GO:0051536">
    <property type="term" value="F:iron-sulfur cluster binding"/>
    <property type="evidence" value="ECO:0007669"/>
    <property type="project" value="InterPro"/>
</dbReference>
<evidence type="ECO:0000313" key="3">
    <source>
        <dbReference type="EMBL" id="GEM46976.1"/>
    </source>
</evidence>
<dbReference type="SUPFAM" id="SSF54292">
    <property type="entry name" value="2Fe-2S ferredoxin-like"/>
    <property type="match status" value="1"/>
</dbReference>
<evidence type="ECO:0000313" key="4">
    <source>
        <dbReference type="Proteomes" id="UP000321306"/>
    </source>
</evidence>
<comment type="caution">
    <text evidence="3">The sequence shown here is derived from an EMBL/GenBank/DDBJ whole genome shotgun (WGS) entry which is preliminary data.</text>
</comment>
<protein>
    <submittedName>
        <fullName evidence="3">Ferredoxin</fullName>
    </submittedName>
</protein>
<dbReference type="RefSeq" id="WP_146884865.1">
    <property type="nucleotide sequence ID" value="NZ_BJXB01000011.1"/>
</dbReference>
<accession>A0A511N3H6</accession>
<dbReference type="Pfam" id="PF00111">
    <property type="entry name" value="Fer2"/>
    <property type="match status" value="1"/>
</dbReference>
<keyword evidence="4" id="KW-1185">Reference proteome</keyword>
<gene>
    <name evidence="3" type="ORF">DC3_26110</name>
</gene>
<dbReference type="OrthoDB" id="9810588at2"/>
<feature type="domain" description="2Fe-2S ferredoxin-type" evidence="2">
    <location>
        <begin position="2"/>
        <end position="93"/>
    </location>
</feature>
<dbReference type="EMBL" id="BJXB01000011">
    <property type="protein sequence ID" value="GEM46976.1"/>
    <property type="molecule type" value="Genomic_DNA"/>
</dbReference>
<dbReference type="AlphaFoldDB" id="A0A511N3H6"/>
<reference evidence="3 4" key="1">
    <citation type="submission" date="2019-07" db="EMBL/GenBank/DDBJ databases">
        <title>Whole genome shotgun sequence of Deinococcus cellulosilyticus NBRC 106333.</title>
        <authorList>
            <person name="Hosoyama A."/>
            <person name="Uohara A."/>
            <person name="Ohji S."/>
            <person name="Ichikawa N."/>
        </authorList>
    </citation>
    <scope>NUCLEOTIDE SEQUENCE [LARGE SCALE GENOMIC DNA]</scope>
    <source>
        <strain evidence="3 4">NBRC 106333</strain>
    </source>
</reference>
<dbReference type="Gene3D" id="3.10.20.30">
    <property type="match status" value="1"/>
</dbReference>
<evidence type="ECO:0000259" key="2">
    <source>
        <dbReference type="PROSITE" id="PS51085"/>
    </source>
</evidence>
<name>A0A511N3H6_DEIC1</name>
<dbReference type="InterPro" id="IPR001041">
    <property type="entry name" value="2Fe-2S_ferredoxin-type"/>
</dbReference>
<dbReference type="InterPro" id="IPR036010">
    <property type="entry name" value="2Fe-2S_ferredoxin-like_sf"/>
</dbReference>
<evidence type="ECO:0000256" key="1">
    <source>
        <dbReference type="SAM" id="MobiDB-lite"/>
    </source>
</evidence>
<organism evidence="3 4">
    <name type="scientific">Deinococcus cellulosilyticus (strain DSM 18568 / NBRC 106333 / KACC 11606 / 5516J-15)</name>
    <dbReference type="NCBI Taxonomy" id="1223518"/>
    <lineage>
        <taxon>Bacteria</taxon>
        <taxon>Thermotogati</taxon>
        <taxon>Deinococcota</taxon>
        <taxon>Deinococci</taxon>
        <taxon>Deinococcales</taxon>
        <taxon>Deinococcaceae</taxon>
        <taxon>Deinococcus</taxon>
    </lineage>
</organism>